<evidence type="ECO:0000259" key="5">
    <source>
        <dbReference type="Pfam" id="PF02518"/>
    </source>
</evidence>
<dbReference type="Pfam" id="PF02518">
    <property type="entry name" value="HATPase_c"/>
    <property type="match status" value="1"/>
</dbReference>
<dbReference type="InterPro" id="IPR015943">
    <property type="entry name" value="WD40/YVTN_repeat-like_dom_sf"/>
</dbReference>
<gene>
    <name evidence="8" type="ORF">ISS97_16845</name>
</gene>
<evidence type="ECO:0000259" key="7">
    <source>
        <dbReference type="Pfam" id="PF07730"/>
    </source>
</evidence>
<keyword evidence="3" id="KW-0902">Two-component regulatory system</keyword>
<comment type="caution">
    <text evidence="8">The sequence shown here is derived from an EMBL/GenBank/DDBJ whole genome shotgun (WGS) entry which is preliminary data.</text>
</comment>
<dbReference type="EMBL" id="JADIKD010000012">
    <property type="protein sequence ID" value="MFK2918942.1"/>
    <property type="molecule type" value="Genomic_DNA"/>
</dbReference>
<evidence type="ECO:0000256" key="4">
    <source>
        <dbReference type="SAM" id="Phobius"/>
    </source>
</evidence>
<dbReference type="PANTHER" id="PTHR24421">
    <property type="entry name" value="NITRATE/NITRITE SENSOR PROTEIN NARX-RELATED"/>
    <property type="match status" value="1"/>
</dbReference>
<evidence type="ECO:0000313" key="9">
    <source>
        <dbReference type="Proteomes" id="UP001620408"/>
    </source>
</evidence>
<feature type="transmembrane region" description="Helical" evidence="4">
    <location>
        <begin position="32"/>
        <end position="50"/>
    </location>
</feature>
<proteinExistence type="predicted"/>
<evidence type="ECO:0000259" key="6">
    <source>
        <dbReference type="Pfam" id="PF07495"/>
    </source>
</evidence>
<dbReference type="InterPro" id="IPR011712">
    <property type="entry name" value="Sig_transdc_His_kin_sub3_dim/P"/>
</dbReference>
<feature type="domain" description="Histidine kinase/HSP90-like ATPase" evidence="5">
    <location>
        <begin position="928"/>
        <end position="1017"/>
    </location>
</feature>
<accession>A0ABW8K7S9</accession>
<evidence type="ECO:0000256" key="3">
    <source>
        <dbReference type="ARBA" id="ARBA00023012"/>
    </source>
</evidence>
<name>A0ABW8K7S9_9GAMM</name>
<dbReference type="SUPFAM" id="SSF63829">
    <property type="entry name" value="Calcium-dependent phosphotriesterase"/>
    <property type="match status" value="2"/>
</dbReference>
<evidence type="ECO:0000256" key="2">
    <source>
        <dbReference type="ARBA" id="ARBA00022777"/>
    </source>
</evidence>
<dbReference type="Pfam" id="PF07730">
    <property type="entry name" value="HisKA_3"/>
    <property type="match status" value="1"/>
</dbReference>
<dbReference type="Gene3D" id="2.60.40.10">
    <property type="entry name" value="Immunoglobulins"/>
    <property type="match status" value="1"/>
</dbReference>
<keyword evidence="1" id="KW-0808">Transferase</keyword>
<keyword evidence="4" id="KW-0812">Transmembrane</keyword>
<keyword evidence="4" id="KW-1133">Transmembrane helix</keyword>
<feature type="domain" description="Two component regulator three Y" evidence="6">
    <location>
        <begin position="711"/>
        <end position="773"/>
    </location>
</feature>
<sequence>MKKANCWLALLSSPQPGLETKNVMINEHVRRFVAMVLAVIMLGVVLSGHTQSVPERSISRLYHSAWTVKEDGPGQVSAITQTPDGYLWLGADSGLFRFDGIRFERFEDVTGQNLPSITIQSLYTAPDGALWIGFQRAGVSRWSQGRLVNYGVKEGLPTGTVHTVQADLDGVIWAQLWKGVYRLDQGHWQKVILPNERPRGAMALLVDQRGTLWVFDGVAIMRKERGATTFSDTGDHPDHVSVLAQDREGVVWMASARGTGGVRPVHGQNQAAEVTGEIPVRSAGMLFDREGRVWISTLGQGVRWYRSSATALARLRSPKPLEADDDFTRDQGLSSDYTWPIFQDREGNVWVGSSTGLDRFRPSAIVPSPFPRAMHDVALAVDADGTIWAGSTTHPLTRLQGDTLRVFDAVRPELSSAFKDRDGSLWFGGDNGIWHIEQGEPRLAAPAPAGAKGQVQAMTRDTTGALWVSGVGYPFSRYAQGQWHVVDQWPQLPRNEVPVAMATDTVGRIWLGYGNGCVYVIDGNKLNVYGANQGVNLGSITQILDTGTHLWIAGDQGLAIFDGQRLHRMAASRSGDLKGIAGMVEGPQGDLWLHTIHGVAHLPASQVQGFFRDPANVMQPDWLDHLDGLPGPPTQMRPLPSMVRGKDGRLWFATSGGVVWLDPQQIPRNASTPPVRVTSVIADGQTYSLAKPFTLPKGTVNLQIDYTATSFTIPERVRFHYRLDGVDKTWRDANTRRQAIYTNLPPGDYRFHVMASNNDGVWSTSAATVAFSIAPEPYQTVWFRLLCLLLLFLAAAAFYLWRMRIVADRVRQHVKGRTSERERIARELHDTLLQGVQGLLVRLESIAAGMDSNAPLRQSLNTSIQRARAMLIEGRDKIIALRGEGEQGRLSQALRELGDELAAAHGCKFTLAVAGVEVPLYAATAEEVLNICREALRNAFVHAQANLIQVEIEYRQNSLRVLIHDDGIGISPDSMRQAQRAGHWGVVGMHERAKSIDATLSVFRREVGGTTVALAIPGHAAFPPCTTPSG</sequence>
<keyword evidence="4" id="KW-0472">Membrane</keyword>
<dbReference type="InterPro" id="IPR011123">
    <property type="entry name" value="Y_Y_Y"/>
</dbReference>
<protein>
    <recommendedName>
        <fullName evidence="10">Histidine kinase/HSP90-like ATPase domain-containing protein</fullName>
    </recommendedName>
</protein>
<keyword evidence="9" id="KW-1185">Reference proteome</keyword>
<keyword evidence="2" id="KW-0418">Kinase</keyword>
<dbReference type="Gene3D" id="2.130.10.10">
    <property type="entry name" value="YVTN repeat-like/Quinoprotein amine dehydrogenase"/>
    <property type="match status" value="3"/>
</dbReference>
<dbReference type="SUPFAM" id="SSF55874">
    <property type="entry name" value="ATPase domain of HSP90 chaperone/DNA topoisomerase II/histidine kinase"/>
    <property type="match status" value="1"/>
</dbReference>
<dbReference type="InterPro" id="IPR013783">
    <property type="entry name" value="Ig-like_fold"/>
</dbReference>
<dbReference type="CDD" id="cd16917">
    <property type="entry name" value="HATPase_UhpB-NarQ-NarX-like"/>
    <property type="match status" value="1"/>
</dbReference>
<dbReference type="PANTHER" id="PTHR24421:SF62">
    <property type="entry name" value="SENSORY TRANSDUCTION HISTIDINE KINASE"/>
    <property type="match status" value="1"/>
</dbReference>
<reference evidence="8 9" key="1">
    <citation type="submission" date="2020-10" db="EMBL/GenBank/DDBJ databases">
        <title>Phylogeny of dyella-like bacteria.</title>
        <authorList>
            <person name="Fu J."/>
        </authorList>
    </citation>
    <scope>NUCLEOTIDE SEQUENCE [LARGE SCALE GENOMIC DNA]</scope>
    <source>
        <strain evidence="8 9">BB4</strain>
    </source>
</reference>
<dbReference type="RefSeq" id="WP_379983436.1">
    <property type="nucleotide sequence ID" value="NZ_JADIKD010000012.1"/>
</dbReference>
<dbReference type="Gene3D" id="1.20.5.1930">
    <property type="match status" value="1"/>
</dbReference>
<feature type="transmembrane region" description="Helical" evidence="4">
    <location>
        <begin position="781"/>
        <end position="801"/>
    </location>
</feature>
<dbReference type="InterPro" id="IPR036890">
    <property type="entry name" value="HATPase_C_sf"/>
</dbReference>
<evidence type="ECO:0000256" key="1">
    <source>
        <dbReference type="ARBA" id="ARBA00022679"/>
    </source>
</evidence>
<dbReference type="InterPro" id="IPR003594">
    <property type="entry name" value="HATPase_dom"/>
</dbReference>
<feature type="domain" description="Signal transduction histidine kinase subgroup 3 dimerisation and phosphoacceptor" evidence="7">
    <location>
        <begin position="820"/>
        <end position="882"/>
    </location>
</feature>
<dbReference type="Proteomes" id="UP001620408">
    <property type="component" value="Unassembled WGS sequence"/>
</dbReference>
<organism evidence="8 9">
    <name type="scientific">Dyella koreensis</name>
    <dbReference type="NCBI Taxonomy" id="311235"/>
    <lineage>
        <taxon>Bacteria</taxon>
        <taxon>Pseudomonadati</taxon>
        <taxon>Pseudomonadota</taxon>
        <taxon>Gammaproteobacteria</taxon>
        <taxon>Lysobacterales</taxon>
        <taxon>Rhodanobacteraceae</taxon>
        <taxon>Dyella</taxon>
    </lineage>
</organism>
<dbReference type="Gene3D" id="3.30.565.10">
    <property type="entry name" value="Histidine kinase-like ATPase, C-terminal domain"/>
    <property type="match status" value="1"/>
</dbReference>
<dbReference type="Pfam" id="PF07495">
    <property type="entry name" value="Y_Y_Y"/>
    <property type="match status" value="1"/>
</dbReference>
<evidence type="ECO:0000313" key="8">
    <source>
        <dbReference type="EMBL" id="MFK2918942.1"/>
    </source>
</evidence>
<evidence type="ECO:0008006" key="10">
    <source>
        <dbReference type="Google" id="ProtNLM"/>
    </source>
</evidence>
<dbReference type="InterPro" id="IPR050482">
    <property type="entry name" value="Sensor_HK_TwoCompSys"/>
</dbReference>